<dbReference type="RefSeq" id="WP_194254427.1">
    <property type="nucleotide sequence ID" value="NZ_JABCQO010000002.1"/>
</dbReference>
<evidence type="ECO:0000313" key="2">
    <source>
        <dbReference type="Proteomes" id="UP000630952"/>
    </source>
</evidence>
<dbReference type="Proteomes" id="UP000630952">
    <property type="component" value="Unassembled WGS sequence"/>
</dbReference>
<dbReference type="Gene3D" id="3.30.110.70">
    <property type="entry name" value="Hypothetical protein apc22750. Chain B"/>
    <property type="match status" value="1"/>
</dbReference>
<name>A0ABR9YBY3_9PROT</name>
<keyword evidence="2" id="KW-1185">Reference proteome</keyword>
<proteinExistence type="predicted"/>
<dbReference type="EMBL" id="JABCQO010000002">
    <property type="protein sequence ID" value="MBF0876156.1"/>
    <property type="molecule type" value="Genomic_DNA"/>
</dbReference>
<evidence type="ECO:0000313" key="1">
    <source>
        <dbReference type="EMBL" id="MBF0876156.1"/>
    </source>
</evidence>
<protein>
    <submittedName>
        <fullName evidence="1">Uncharacterized protein</fullName>
    </submittedName>
</protein>
<reference evidence="2" key="1">
    <citation type="submission" date="2020-04" db="EMBL/GenBank/DDBJ databases">
        <title>Description of novel Gluconacetobacter.</title>
        <authorList>
            <person name="Sombolestani A."/>
        </authorList>
    </citation>
    <scope>NUCLEOTIDE SEQUENCE [LARGE SCALE GENOMIC DNA]</scope>
    <source>
        <strain evidence="2">LMG 27748</strain>
    </source>
</reference>
<reference evidence="1 2" key="2">
    <citation type="submission" date="2020-11" db="EMBL/GenBank/DDBJ databases">
        <title>Description of novel Gluconobacter species.</title>
        <authorList>
            <person name="Cleenwerck I."/>
            <person name="Cnockaert M."/>
            <person name="Borremans W."/>
            <person name="Wieme A.D."/>
            <person name="De Vuyst L."/>
            <person name="Vandamme P."/>
        </authorList>
    </citation>
    <scope>NUCLEOTIDE SEQUENCE [LARGE SCALE GENOMIC DNA]</scope>
    <source>
        <strain evidence="1 2">LMG 27748</strain>
    </source>
</reference>
<organism evidence="1 2">
    <name type="scientific">Gluconobacter cerevisiae</name>
    <dbReference type="NCBI Taxonomy" id="1379734"/>
    <lineage>
        <taxon>Bacteria</taxon>
        <taxon>Pseudomonadati</taxon>
        <taxon>Pseudomonadota</taxon>
        <taxon>Alphaproteobacteria</taxon>
        <taxon>Acetobacterales</taxon>
        <taxon>Acetobacteraceae</taxon>
        <taxon>Gluconobacter</taxon>
    </lineage>
</organism>
<comment type="caution">
    <text evidence="1">The sequence shown here is derived from an EMBL/GenBank/DDBJ whole genome shotgun (WGS) entry which is preliminary data.</text>
</comment>
<accession>A0ABR9YBY3</accession>
<sequence>MMRLFPWSSGPKKEAEVRAFHELGSRVRPLVRLGSVRQALLTPSMAITPVGNVHAEIWWKSGMNWQAVHEAGWRTATDRIREQARALSAGAVLNLRYRLEHHSGALGFMLHGEAVRVPQLERLDVLPCVPWNAATLDVALAAGIVPVNYGVGTWEEIRYAGLLEGFFDAFSIGESALLTQAKRATRDAAAMSLRNDPACRNWDGALGHDEMVGLTVQSERGVVKSLRVRAAVSILGYRRIGAQGSVSPTMVCRLEDAVRSGLQHRPLFAGVSNRIEVEDEPGERGRDGRIGATVLGLEVGGEVVSEVAEGLGGLFDGLNDLF</sequence>
<gene>
    <name evidence="1" type="ORF">HKD21_04740</name>
</gene>